<feature type="region of interest" description="Disordered" evidence="2">
    <location>
        <begin position="172"/>
        <end position="242"/>
    </location>
</feature>
<dbReference type="Proteomes" id="UP001497497">
    <property type="component" value="Unassembled WGS sequence"/>
</dbReference>
<dbReference type="GO" id="GO:0016829">
    <property type="term" value="F:lyase activity"/>
    <property type="evidence" value="ECO:0007669"/>
    <property type="project" value="UniProtKB-KW"/>
</dbReference>
<organism evidence="3 4">
    <name type="scientific">Lymnaea stagnalis</name>
    <name type="common">Great pond snail</name>
    <name type="synonym">Helix stagnalis</name>
    <dbReference type="NCBI Taxonomy" id="6523"/>
    <lineage>
        <taxon>Eukaryota</taxon>
        <taxon>Metazoa</taxon>
        <taxon>Spiralia</taxon>
        <taxon>Lophotrochozoa</taxon>
        <taxon>Mollusca</taxon>
        <taxon>Gastropoda</taxon>
        <taxon>Heterobranchia</taxon>
        <taxon>Euthyneura</taxon>
        <taxon>Panpulmonata</taxon>
        <taxon>Hygrophila</taxon>
        <taxon>Lymnaeoidea</taxon>
        <taxon>Lymnaeidae</taxon>
        <taxon>Lymnaea</taxon>
    </lineage>
</organism>
<dbReference type="InterPro" id="IPR029787">
    <property type="entry name" value="Nucleotide_cyclase"/>
</dbReference>
<sequence>MSHSAKESLQSFSGYHIEYRGEIEVKGKGKMQTYFLTGSDNFYKILPNPDIYTEHSPKMATRNVTSVPNVENLRDSSPTDTSQLKVSESFLLTKPELALIQDIKTYRAKLRRSDSVRSRENIYSRQSFTEHFRRRCSADEGERPYRVNVISGSELTSDHRSGDCSDVIETTLEGRGETNSSSKPNSLEGSGLEKSREALGTKERKGQGQTSDLDDHRTVTGKDAHSLESPHLPALNPDESISNGQIIKSCLKTGKHENARIGRIDRRLS</sequence>
<accession>A0AAV2H848</accession>
<feature type="compositionally biased region" description="Basic and acidic residues" evidence="2">
    <location>
        <begin position="191"/>
        <end position="206"/>
    </location>
</feature>
<dbReference type="Gene3D" id="3.30.70.1230">
    <property type="entry name" value="Nucleotide cyclase"/>
    <property type="match status" value="1"/>
</dbReference>
<feature type="non-terminal residue" evidence="3">
    <location>
        <position position="269"/>
    </location>
</feature>
<reference evidence="3 4" key="1">
    <citation type="submission" date="2024-04" db="EMBL/GenBank/DDBJ databases">
        <authorList>
            <consortium name="Genoscope - CEA"/>
            <person name="William W."/>
        </authorList>
    </citation>
    <scope>NUCLEOTIDE SEQUENCE [LARGE SCALE GENOMIC DNA]</scope>
</reference>
<feature type="compositionally biased region" description="Polar residues" evidence="2">
    <location>
        <begin position="177"/>
        <end position="188"/>
    </location>
</feature>
<evidence type="ECO:0000313" key="4">
    <source>
        <dbReference type="Proteomes" id="UP001497497"/>
    </source>
</evidence>
<name>A0AAV2H848_LYMST</name>
<dbReference type="EMBL" id="CAXITT010000051">
    <property type="protein sequence ID" value="CAL1529562.1"/>
    <property type="molecule type" value="Genomic_DNA"/>
</dbReference>
<comment type="caution">
    <text evidence="3">The sequence shown here is derived from an EMBL/GenBank/DDBJ whole genome shotgun (WGS) entry which is preliminary data.</text>
</comment>
<evidence type="ECO:0000256" key="2">
    <source>
        <dbReference type="SAM" id="MobiDB-lite"/>
    </source>
</evidence>
<protein>
    <recommendedName>
        <fullName evidence="5">Guanylate cyclase domain-containing protein</fullName>
    </recommendedName>
</protein>
<feature type="compositionally biased region" description="Basic and acidic residues" evidence="2">
    <location>
        <begin position="213"/>
        <end position="228"/>
    </location>
</feature>
<evidence type="ECO:0008006" key="5">
    <source>
        <dbReference type="Google" id="ProtNLM"/>
    </source>
</evidence>
<evidence type="ECO:0000256" key="1">
    <source>
        <dbReference type="ARBA" id="ARBA00023239"/>
    </source>
</evidence>
<proteinExistence type="predicted"/>
<keyword evidence="1" id="KW-0456">Lyase</keyword>
<evidence type="ECO:0000313" key="3">
    <source>
        <dbReference type="EMBL" id="CAL1529562.1"/>
    </source>
</evidence>
<gene>
    <name evidence="3" type="ORF">GSLYS_00003717001</name>
</gene>
<dbReference type="AlphaFoldDB" id="A0AAV2H848"/>
<keyword evidence="4" id="KW-1185">Reference proteome</keyword>